<accession>A0ABQ9Y310</accession>
<gene>
    <name evidence="1" type="ORF">BLNAU_6829</name>
</gene>
<dbReference type="EMBL" id="JARBJD010000040">
    <property type="protein sequence ID" value="KAK2958125.1"/>
    <property type="molecule type" value="Genomic_DNA"/>
</dbReference>
<organism evidence="1 2">
    <name type="scientific">Blattamonas nauphoetae</name>
    <dbReference type="NCBI Taxonomy" id="2049346"/>
    <lineage>
        <taxon>Eukaryota</taxon>
        <taxon>Metamonada</taxon>
        <taxon>Preaxostyla</taxon>
        <taxon>Oxymonadida</taxon>
        <taxon>Blattamonas</taxon>
    </lineage>
</organism>
<proteinExistence type="predicted"/>
<evidence type="ECO:0000313" key="2">
    <source>
        <dbReference type="Proteomes" id="UP001281761"/>
    </source>
</evidence>
<protein>
    <submittedName>
        <fullName evidence="1">Uncharacterized protein</fullName>
    </submittedName>
</protein>
<name>A0ABQ9Y310_9EUKA</name>
<reference evidence="1 2" key="1">
    <citation type="journal article" date="2022" name="bioRxiv">
        <title>Genomics of Preaxostyla Flagellates Illuminates Evolutionary Transitions and the Path Towards Mitochondrial Loss.</title>
        <authorList>
            <person name="Novak L.V.F."/>
            <person name="Treitli S.C."/>
            <person name="Pyrih J."/>
            <person name="Halakuc P."/>
            <person name="Pipaliya S.V."/>
            <person name="Vacek V."/>
            <person name="Brzon O."/>
            <person name="Soukal P."/>
            <person name="Eme L."/>
            <person name="Dacks J.B."/>
            <person name="Karnkowska A."/>
            <person name="Elias M."/>
            <person name="Hampl V."/>
        </authorList>
    </citation>
    <scope>NUCLEOTIDE SEQUENCE [LARGE SCALE GENOMIC DNA]</scope>
    <source>
        <strain evidence="1">NAU3</strain>
        <tissue evidence="1">Gut</tissue>
    </source>
</reference>
<sequence>MNCLQREWNKTRGGVRQMWKAVHRMLRTEGIDDVMEEKQQYHQHEYFGRRVVSDSIRWNNQLGMNLPEQE</sequence>
<comment type="caution">
    <text evidence="1">The sequence shown here is derived from an EMBL/GenBank/DDBJ whole genome shotgun (WGS) entry which is preliminary data.</text>
</comment>
<dbReference type="Proteomes" id="UP001281761">
    <property type="component" value="Unassembled WGS sequence"/>
</dbReference>
<evidence type="ECO:0000313" key="1">
    <source>
        <dbReference type="EMBL" id="KAK2958125.1"/>
    </source>
</evidence>
<keyword evidence="2" id="KW-1185">Reference proteome</keyword>